<evidence type="ECO:0000256" key="4">
    <source>
        <dbReference type="ARBA" id="ARBA00023136"/>
    </source>
</evidence>
<protein>
    <recommendedName>
        <fullName evidence="5">Transport permease protein</fullName>
    </recommendedName>
</protein>
<name>A0A448PGP3_9ACTO</name>
<evidence type="ECO:0000256" key="3">
    <source>
        <dbReference type="ARBA" id="ARBA00022989"/>
    </source>
</evidence>
<evidence type="ECO:0000256" key="5">
    <source>
        <dbReference type="RuleBase" id="RU361157"/>
    </source>
</evidence>
<sequence length="511" mass="52951">MLNAEASATNPSTMRAFAGATWRNNIRLRRNAASLVSAFVIPGLFMVSFIAVFGHAASSIGFDYPLYLMAAAMFQAVMFTAGGSAMAMAVDIESGLIARLQTMPISALVTIGSRLATDLIRSLLSAGTVVLLGLLFGAQPDSAAGLLAAFLLAQGIGLVLGLASSGLALRSQHPVQTASLIQGIEMPLLMASTAFIPVATLPGWLQPIITHQPFSPLIDTIRALLTGGSAWHDGDRGGWLATRRARGRQRMGGTRISEALMNLVNTTAIHANRILLRWARSRSVLIMAAALPVVMIGLVLILFDGMVKLFTGSSLEVLPLSLMVAVGAAFTGALMGAGSIVQERHEGLPQRLATMPGRRSAPVLGWVAAETIRAGITVFVAFGLGLALGGRVGTLGAGLGVVAVLAVVALAAASVGVMLGYVVNTPQGAVSFVPLVMAAMFFNTAMMPRDMYAPALRPVVDVSPITAVAELVDGLVAGTPSTTAVFAFVAWYGGLIALSGVVLVRATSPRK</sequence>
<dbReference type="Pfam" id="PF01061">
    <property type="entry name" value="ABC2_membrane"/>
    <property type="match status" value="1"/>
</dbReference>
<feature type="transmembrane region" description="Helical" evidence="5">
    <location>
        <begin position="395"/>
        <end position="422"/>
    </location>
</feature>
<dbReference type="PANTHER" id="PTHR43229">
    <property type="entry name" value="NODULATION PROTEIN J"/>
    <property type="match status" value="1"/>
</dbReference>
<evidence type="ECO:0000259" key="6">
    <source>
        <dbReference type="PROSITE" id="PS51012"/>
    </source>
</evidence>
<reference evidence="7 8" key="1">
    <citation type="submission" date="2018-12" db="EMBL/GenBank/DDBJ databases">
        <authorList>
            <consortium name="Pathogen Informatics"/>
        </authorList>
    </citation>
    <scope>NUCLEOTIDE SEQUENCE [LARGE SCALE GENOMIC DNA]</scope>
    <source>
        <strain evidence="7 8">NCTC13354</strain>
    </source>
</reference>
<feature type="transmembrane region" description="Helical" evidence="5">
    <location>
        <begin position="283"/>
        <end position="303"/>
    </location>
</feature>
<dbReference type="InterPro" id="IPR047817">
    <property type="entry name" value="ABC2_TM_bact-type"/>
</dbReference>
<feature type="transmembrane region" description="Helical" evidence="5">
    <location>
        <begin position="32"/>
        <end position="54"/>
    </location>
</feature>
<evidence type="ECO:0000256" key="2">
    <source>
        <dbReference type="ARBA" id="ARBA00022692"/>
    </source>
</evidence>
<dbReference type="InterPro" id="IPR051784">
    <property type="entry name" value="Nod_factor_ABC_transporter"/>
</dbReference>
<dbReference type="PANTHER" id="PTHR43229:SF2">
    <property type="entry name" value="NODULATION PROTEIN J"/>
    <property type="match status" value="1"/>
</dbReference>
<dbReference type="GO" id="GO:0005886">
    <property type="term" value="C:plasma membrane"/>
    <property type="evidence" value="ECO:0007669"/>
    <property type="project" value="UniProtKB-SubCell"/>
</dbReference>
<keyword evidence="4 5" id="KW-0472">Membrane</keyword>
<dbReference type="EMBL" id="LR134476">
    <property type="protein sequence ID" value="VEI14064.1"/>
    <property type="molecule type" value="Genomic_DNA"/>
</dbReference>
<dbReference type="GO" id="GO:0140359">
    <property type="term" value="F:ABC-type transporter activity"/>
    <property type="evidence" value="ECO:0007669"/>
    <property type="project" value="InterPro"/>
</dbReference>
<keyword evidence="3 5" id="KW-1133">Transmembrane helix</keyword>
<keyword evidence="5" id="KW-0813">Transport</keyword>
<keyword evidence="5" id="KW-1003">Cell membrane</keyword>
<feature type="transmembrane region" description="Helical" evidence="5">
    <location>
        <begin position="363"/>
        <end position="389"/>
    </location>
</feature>
<keyword evidence="8" id="KW-1185">Reference proteome</keyword>
<dbReference type="AlphaFoldDB" id="A0A448PGP3"/>
<evidence type="ECO:0000256" key="1">
    <source>
        <dbReference type="ARBA" id="ARBA00004141"/>
    </source>
</evidence>
<feature type="domain" description="ABC transmembrane type-2" evidence="6">
    <location>
        <begin position="33"/>
        <end position="281"/>
    </location>
</feature>
<proteinExistence type="inferred from homology"/>
<evidence type="ECO:0000313" key="7">
    <source>
        <dbReference type="EMBL" id="VEI14064.1"/>
    </source>
</evidence>
<organism evidence="7 8">
    <name type="scientific">Trueperella bialowiezensis</name>
    <dbReference type="NCBI Taxonomy" id="312285"/>
    <lineage>
        <taxon>Bacteria</taxon>
        <taxon>Bacillati</taxon>
        <taxon>Actinomycetota</taxon>
        <taxon>Actinomycetes</taxon>
        <taxon>Actinomycetales</taxon>
        <taxon>Actinomycetaceae</taxon>
        <taxon>Trueperella</taxon>
    </lineage>
</organism>
<feature type="transmembrane region" description="Helical" evidence="5">
    <location>
        <begin position="119"/>
        <end position="138"/>
    </location>
</feature>
<dbReference type="PROSITE" id="PS51012">
    <property type="entry name" value="ABC_TM2"/>
    <property type="match status" value="1"/>
</dbReference>
<feature type="transmembrane region" description="Helical" evidence="5">
    <location>
        <begin position="323"/>
        <end position="342"/>
    </location>
</feature>
<keyword evidence="2 5" id="KW-0812">Transmembrane</keyword>
<comment type="caution">
    <text evidence="5">Lacks conserved residue(s) required for the propagation of feature annotation.</text>
</comment>
<comment type="similarity">
    <text evidence="5">Belongs to the ABC-2 integral membrane protein family.</text>
</comment>
<dbReference type="Proteomes" id="UP000269542">
    <property type="component" value="Chromosome"/>
</dbReference>
<feature type="transmembrane region" description="Helical" evidence="5">
    <location>
        <begin position="144"/>
        <end position="163"/>
    </location>
</feature>
<dbReference type="KEGG" id="tbw:NCTC13354_01796"/>
<accession>A0A448PGP3</accession>
<evidence type="ECO:0000313" key="8">
    <source>
        <dbReference type="Proteomes" id="UP000269542"/>
    </source>
</evidence>
<comment type="subcellular location">
    <subcellularLocation>
        <location evidence="5">Cell membrane</location>
        <topology evidence="5">Multi-pass membrane protein</topology>
    </subcellularLocation>
    <subcellularLocation>
        <location evidence="1">Membrane</location>
        <topology evidence="1">Multi-pass membrane protein</topology>
    </subcellularLocation>
</comment>
<gene>
    <name evidence="7" type="primary">drrB</name>
    <name evidence="7" type="ORF">NCTC13354_01796</name>
</gene>
<dbReference type="RefSeq" id="WP_241969011.1">
    <property type="nucleotide sequence ID" value="NZ_LR134476.1"/>
</dbReference>
<feature type="transmembrane region" description="Helical" evidence="5">
    <location>
        <begin position="429"/>
        <end position="447"/>
    </location>
</feature>
<feature type="transmembrane region" description="Helical" evidence="5">
    <location>
        <begin position="66"/>
        <end position="90"/>
    </location>
</feature>
<dbReference type="Pfam" id="PF12698">
    <property type="entry name" value="ABC2_membrane_3"/>
    <property type="match status" value="1"/>
</dbReference>
<dbReference type="InterPro" id="IPR013525">
    <property type="entry name" value="ABC2_TM"/>
</dbReference>
<feature type="transmembrane region" description="Helical" evidence="5">
    <location>
        <begin position="484"/>
        <end position="504"/>
    </location>
</feature>